<reference evidence="2" key="1">
    <citation type="submission" date="2018-12" db="EMBL/GenBank/DDBJ databases">
        <title>Tengunoibacter tsumagoiensis gen. nov., sp. nov., Dictyobacter kobayashii sp. nov., D. alpinus sp. nov., and D. joshuensis sp. nov. and description of Dictyobacteraceae fam. nov. within the order Ktedonobacterales isolated from Tengu-no-mugimeshi.</title>
        <authorList>
            <person name="Wang C.M."/>
            <person name="Zheng Y."/>
            <person name="Sakai Y."/>
            <person name="Toyoda A."/>
            <person name="Minakuchi Y."/>
            <person name="Abe K."/>
            <person name="Yokota A."/>
            <person name="Yabe S."/>
        </authorList>
    </citation>
    <scope>NUCLEOTIDE SEQUENCE [LARGE SCALE GENOMIC DNA]</scope>
    <source>
        <strain evidence="2">Uno16</strain>
    </source>
</reference>
<keyword evidence="2" id="KW-1185">Reference proteome</keyword>
<sequence>MIPNPCIEVQTSPDERPSVPTWFAEVVMVAQHLATTGLLDALTHQVRLVRGRFGSYESIDFLALLLGYAISGERTLAAFFERVTPFGAAFMALFGRADLPHRATLSRFLASVDPPCLEAFRALFEQNSFVQRWTNESIGGIWDRQGCRYLVFDVDATRQAARQRALPCDPTLPAPRRRLNAVCGPGFTGRKRGEVVRTRTVALQMHTRQWIGTYAGRGNGDYQGELASALRAITTYLEFFALPTKVALVRLDGQYGDAVAITLLIEAGVHLVTRARGYRVLEHPHMQCVLAHPPTACVTQVSTNEAVELFDGGWLSPSEGMPTIRVIVARHRAPQSGKRISVGKHIGEWVYEIFLTTLPLEGFLVEDVLDLYHGRGAFEAVLADEDVEEDPDRWCSYTECGQELWQVACQWIWNLRLSLGQALQKTELREIEWASPKETPPVLLTIEEPVEAYGPWEWAAAFGRATGRFGADAFTLQEDGKLRCPAGASLWLSEVRQENAFTQRAVYLAYQTDCQCCSLREQCLAKGAKGNRARRVSAVRRLLPSPTSVACEQTPVLLGPIRWVDVAGRALRRTWATHWRHQHTEIIALVQCPEKVFPPPRPPREVRSHYRWRWSDRFACNAWWGPPQLRVSVAGVPTFLAIK</sequence>
<evidence type="ECO:0000313" key="2">
    <source>
        <dbReference type="Proteomes" id="UP000287171"/>
    </source>
</evidence>
<organism evidence="1 2">
    <name type="scientific">Dictyobacter alpinus</name>
    <dbReference type="NCBI Taxonomy" id="2014873"/>
    <lineage>
        <taxon>Bacteria</taxon>
        <taxon>Bacillati</taxon>
        <taxon>Chloroflexota</taxon>
        <taxon>Ktedonobacteria</taxon>
        <taxon>Ktedonobacterales</taxon>
        <taxon>Dictyobacteraceae</taxon>
        <taxon>Dictyobacter</taxon>
    </lineage>
</organism>
<evidence type="ECO:0008006" key="3">
    <source>
        <dbReference type="Google" id="ProtNLM"/>
    </source>
</evidence>
<dbReference type="RefSeq" id="WP_126632163.1">
    <property type="nucleotide sequence ID" value="NZ_BIFT01000003.1"/>
</dbReference>
<dbReference type="OrthoDB" id="150704at2"/>
<proteinExistence type="predicted"/>
<dbReference type="EMBL" id="BIFT01000003">
    <property type="protein sequence ID" value="GCE32172.1"/>
    <property type="molecule type" value="Genomic_DNA"/>
</dbReference>
<dbReference type="AlphaFoldDB" id="A0A402BLG4"/>
<gene>
    <name evidence="1" type="ORF">KDA_76560</name>
</gene>
<accession>A0A402BLG4</accession>
<comment type="caution">
    <text evidence="1">The sequence shown here is derived from an EMBL/GenBank/DDBJ whole genome shotgun (WGS) entry which is preliminary data.</text>
</comment>
<dbReference type="Proteomes" id="UP000287171">
    <property type="component" value="Unassembled WGS sequence"/>
</dbReference>
<name>A0A402BLG4_9CHLR</name>
<evidence type="ECO:0000313" key="1">
    <source>
        <dbReference type="EMBL" id="GCE32172.1"/>
    </source>
</evidence>
<protein>
    <recommendedName>
        <fullName evidence="3">Transposase DDE domain-containing protein</fullName>
    </recommendedName>
</protein>